<accession>A0A3B0ZSQ6</accession>
<dbReference type="Pfam" id="PF09699">
    <property type="entry name" value="Paired_CXXCH_1"/>
    <property type="match status" value="2"/>
</dbReference>
<dbReference type="NCBIfam" id="TIGR03508">
    <property type="entry name" value="decahem_SO"/>
    <property type="match status" value="1"/>
</dbReference>
<sequence>MELYQKILSGGLFLIVGLSSSKLSYAAEQPVSYSKKGADSCLKCHDEDNDYPVLPIFKTKHGERNDSRSPLAKLQCETCHGAIGEHKKTVKKGEKKSPIGAFGSKAWTPVKQQNAICLNCHLNSARHNWLGSVHETESLSCADCHTIHTRRDTMLTAKTQAEKCSLCHIKQKAEFNRRSAHPIRFSRMRCSDCHNVHGTVNDKLIKTNSKNELCYLCHAEKRGPLLWSHAPVAEDCTICHNPHGSMHPSLLKKRPPLLCQQCHGNAAHPSSVYSGDGLPSGASPSQRKFLVGGSCLNCHSKIHGSNHPSGVKLLR</sequence>
<organism evidence="4">
    <name type="scientific">hydrothermal vent metagenome</name>
    <dbReference type="NCBI Taxonomy" id="652676"/>
    <lineage>
        <taxon>unclassified sequences</taxon>
        <taxon>metagenomes</taxon>
        <taxon>ecological metagenomes</taxon>
    </lineage>
</organism>
<dbReference type="EMBL" id="UOFS01000012">
    <property type="protein sequence ID" value="VAW92260.1"/>
    <property type="molecule type" value="Genomic_DNA"/>
</dbReference>
<evidence type="ECO:0000259" key="2">
    <source>
        <dbReference type="Pfam" id="PF09699"/>
    </source>
</evidence>
<dbReference type="AlphaFoldDB" id="A0A3B0ZSQ6"/>
<dbReference type="Gene3D" id="1.10.1130.10">
    <property type="entry name" value="Flavocytochrome C3, Chain A"/>
    <property type="match status" value="1"/>
</dbReference>
<dbReference type="SUPFAM" id="SSF48695">
    <property type="entry name" value="Multiheme cytochromes"/>
    <property type="match status" value="1"/>
</dbReference>
<protein>
    <submittedName>
        <fullName evidence="4">Decaheme cytochrome c MtrA</fullName>
    </submittedName>
</protein>
<dbReference type="InterPro" id="IPR020015">
    <property type="entry name" value="Decahaem_cyt-c_DmsE"/>
</dbReference>
<dbReference type="PANTHER" id="PTHR35038:SF6">
    <property type="entry name" value="SURFACE LOCALIZED DECAHEME CYTOCHROME C LIPOPROTEIN"/>
    <property type="match status" value="1"/>
</dbReference>
<evidence type="ECO:0000256" key="1">
    <source>
        <dbReference type="ARBA" id="ARBA00022729"/>
    </source>
</evidence>
<dbReference type="NCBIfam" id="TIGR01905">
    <property type="entry name" value="paired_CXXCH_1"/>
    <property type="match status" value="2"/>
</dbReference>
<dbReference type="Pfam" id="PF22678">
    <property type="entry name" value="Cytochrom_c_NrfB-like"/>
    <property type="match status" value="1"/>
</dbReference>
<dbReference type="Gene3D" id="3.90.10.10">
    <property type="entry name" value="Cytochrome C3"/>
    <property type="match status" value="1"/>
</dbReference>
<feature type="domain" description="Doubled CXXCH motif" evidence="2">
    <location>
        <begin position="188"/>
        <end position="222"/>
    </location>
</feature>
<reference evidence="4" key="1">
    <citation type="submission" date="2018-06" db="EMBL/GenBank/DDBJ databases">
        <authorList>
            <person name="Zhirakovskaya E."/>
        </authorList>
    </citation>
    <scope>NUCLEOTIDE SEQUENCE</scope>
</reference>
<evidence type="ECO:0000313" key="4">
    <source>
        <dbReference type="EMBL" id="VAW92260.1"/>
    </source>
</evidence>
<dbReference type="InterPro" id="IPR053875">
    <property type="entry name" value="Cytochrom_c_NrfB-like_dom"/>
</dbReference>
<dbReference type="PANTHER" id="PTHR35038">
    <property type="entry name" value="DISSIMILATORY SULFITE REDUCTASE SIRA"/>
    <property type="match status" value="1"/>
</dbReference>
<feature type="domain" description="Doubled CXXCH motif" evidence="2">
    <location>
        <begin position="229"/>
        <end position="267"/>
    </location>
</feature>
<proteinExistence type="predicted"/>
<dbReference type="GO" id="GO:0016491">
    <property type="term" value="F:oxidoreductase activity"/>
    <property type="evidence" value="ECO:0007669"/>
    <property type="project" value="TreeGrafter"/>
</dbReference>
<name>A0A3B0ZSQ6_9ZZZZ</name>
<gene>
    <name evidence="4" type="ORF">MNBD_GAMMA22-301</name>
</gene>
<keyword evidence="1" id="KW-0732">Signal</keyword>
<feature type="domain" description="Cytochrome c-type protein NrfB-like" evidence="3">
    <location>
        <begin position="76"/>
        <end position="159"/>
    </location>
</feature>
<dbReference type="InterPro" id="IPR051829">
    <property type="entry name" value="Multiheme_Cytochr_ET"/>
</dbReference>
<dbReference type="InterPro" id="IPR010177">
    <property type="entry name" value="Paired_CXXCH_1"/>
</dbReference>
<evidence type="ECO:0000259" key="3">
    <source>
        <dbReference type="Pfam" id="PF22678"/>
    </source>
</evidence>
<dbReference type="InterPro" id="IPR036280">
    <property type="entry name" value="Multihaem_cyt_sf"/>
</dbReference>